<dbReference type="RefSeq" id="WP_344059008.1">
    <property type="nucleotide sequence ID" value="NZ_BAAAPU010000003.1"/>
</dbReference>
<dbReference type="EMBL" id="BAAAPU010000003">
    <property type="protein sequence ID" value="GAA1971864.1"/>
    <property type="molecule type" value="Genomic_DNA"/>
</dbReference>
<feature type="transmembrane region" description="Helical" evidence="1">
    <location>
        <begin position="176"/>
        <end position="194"/>
    </location>
</feature>
<evidence type="ECO:0000313" key="3">
    <source>
        <dbReference type="Proteomes" id="UP001500013"/>
    </source>
</evidence>
<feature type="transmembrane region" description="Helical" evidence="1">
    <location>
        <begin position="65"/>
        <end position="86"/>
    </location>
</feature>
<feature type="transmembrane region" description="Helical" evidence="1">
    <location>
        <begin position="107"/>
        <end position="127"/>
    </location>
</feature>
<keyword evidence="1" id="KW-0472">Membrane</keyword>
<organism evidence="2 3">
    <name type="scientific">Terrabacter lapilli</name>
    <dbReference type="NCBI Taxonomy" id="436231"/>
    <lineage>
        <taxon>Bacteria</taxon>
        <taxon>Bacillati</taxon>
        <taxon>Actinomycetota</taxon>
        <taxon>Actinomycetes</taxon>
        <taxon>Micrococcales</taxon>
        <taxon>Intrasporangiaceae</taxon>
        <taxon>Terrabacter</taxon>
    </lineage>
</organism>
<keyword evidence="1" id="KW-0812">Transmembrane</keyword>
<feature type="transmembrane region" description="Helical" evidence="1">
    <location>
        <begin position="24"/>
        <end position="45"/>
    </location>
</feature>
<keyword evidence="3" id="KW-1185">Reference proteome</keyword>
<dbReference type="Proteomes" id="UP001500013">
    <property type="component" value="Unassembled WGS sequence"/>
</dbReference>
<evidence type="ECO:0000256" key="1">
    <source>
        <dbReference type="SAM" id="Phobius"/>
    </source>
</evidence>
<sequence length="228" mass="24506">MTRSSGGDVDAQERRLRTLTTPRSAALAGVAFAVLFGVSMVLLRLSIPDDPLAGTALSDSARTRLGAALGLMPIAGIAFLWFVGVVRDRVGELEDRFFSTVYLGSGLLFLAMLFVSMALVGGILATMGSEVGQTSQREIAAFARAVMLQVTNVYALRMAAVFMISLGTTWYRSGTAPRWLVVATYVVALCLLVVTNLSVWVALVFPGWVLLVSVYVLVTVRRSARQPL</sequence>
<evidence type="ECO:0008006" key="4">
    <source>
        <dbReference type="Google" id="ProtNLM"/>
    </source>
</evidence>
<protein>
    <recommendedName>
        <fullName evidence="4">DUF4386 family protein</fullName>
    </recommendedName>
</protein>
<keyword evidence="1" id="KW-1133">Transmembrane helix</keyword>
<reference evidence="2 3" key="1">
    <citation type="journal article" date="2019" name="Int. J. Syst. Evol. Microbiol.">
        <title>The Global Catalogue of Microorganisms (GCM) 10K type strain sequencing project: providing services to taxonomists for standard genome sequencing and annotation.</title>
        <authorList>
            <consortium name="The Broad Institute Genomics Platform"/>
            <consortium name="The Broad Institute Genome Sequencing Center for Infectious Disease"/>
            <person name="Wu L."/>
            <person name="Ma J."/>
        </authorList>
    </citation>
    <scope>NUCLEOTIDE SEQUENCE [LARGE SCALE GENOMIC DNA]</scope>
    <source>
        <strain evidence="2 3">JCM 15628</strain>
    </source>
</reference>
<name>A0ABN2RMY5_9MICO</name>
<proteinExistence type="predicted"/>
<feature type="transmembrane region" description="Helical" evidence="1">
    <location>
        <begin position="139"/>
        <end position="164"/>
    </location>
</feature>
<gene>
    <name evidence="2" type="ORF">GCM10009817_09950</name>
</gene>
<evidence type="ECO:0000313" key="2">
    <source>
        <dbReference type="EMBL" id="GAA1971864.1"/>
    </source>
</evidence>
<comment type="caution">
    <text evidence="2">The sequence shown here is derived from an EMBL/GenBank/DDBJ whole genome shotgun (WGS) entry which is preliminary data.</text>
</comment>
<feature type="transmembrane region" description="Helical" evidence="1">
    <location>
        <begin position="200"/>
        <end position="220"/>
    </location>
</feature>
<accession>A0ABN2RMY5</accession>